<proteinExistence type="predicted"/>
<dbReference type="Proteomes" id="UP000324194">
    <property type="component" value="Chromosome 2"/>
</dbReference>
<evidence type="ECO:0000313" key="1">
    <source>
        <dbReference type="EMBL" id="VVC77085.1"/>
    </source>
</evidence>
<dbReference type="EMBL" id="LR699120">
    <property type="protein sequence ID" value="VVC77085.1"/>
    <property type="molecule type" value="Genomic_DNA"/>
</dbReference>
<dbReference type="AlphaFoldDB" id="A0A5E4PKL4"/>
<reference evidence="1 2" key="1">
    <citation type="submission" date="2019-08" db="EMBL/GenBank/DDBJ databases">
        <authorList>
            <person name="Guy L."/>
        </authorList>
    </citation>
    <scope>NUCLEOTIDE SEQUENCE [LARGE SCALE GENOMIC DNA]</scope>
    <source>
        <strain evidence="1 2">SGT-108</strain>
    </source>
</reference>
<sequence>MLNKSAASLLSSLKQMILYCRDIQLLLDSDVAHFSNNAVQDIAISNDRKALLIEKLTHLVNEINSISAPQFANTHTFLEKIEKHAERLDSAARKAVEQATTELKAEIAKAYQSIATNSTIVSTNMLQVKLVWDKLLAFRSEIEYVYDQNGNPGK</sequence>
<organism evidence="1 2">
    <name type="scientific">Aquicella siphonis</name>
    <dbReference type="NCBI Taxonomy" id="254247"/>
    <lineage>
        <taxon>Bacteria</taxon>
        <taxon>Pseudomonadati</taxon>
        <taxon>Pseudomonadota</taxon>
        <taxon>Gammaproteobacteria</taxon>
        <taxon>Legionellales</taxon>
        <taxon>Coxiellaceae</taxon>
        <taxon>Aquicella</taxon>
    </lineage>
</organism>
<accession>A0A5E4PKL4</accession>
<evidence type="ECO:0000313" key="2">
    <source>
        <dbReference type="Proteomes" id="UP000324194"/>
    </source>
</evidence>
<dbReference type="RefSeq" id="WP_148340483.1">
    <property type="nucleotide sequence ID" value="NZ_LR699120.1"/>
</dbReference>
<keyword evidence="2" id="KW-1185">Reference proteome</keyword>
<dbReference type="KEGG" id="asip:AQUSIP_24120"/>
<protein>
    <submittedName>
        <fullName evidence="1">Uncharacterized protein</fullName>
    </submittedName>
</protein>
<name>A0A5E4PKL4_9COXI</name>
<gene>
    <name evidence="1" type="ORF">AQUSIP_24120</name>
</gene>